<dbReference type="EMBL" id="JALLKP010000001">
    <property type="protein sequence ID" value="KAK2197960.1"/>
    <property type="molecule type" value="Genomic_DNA"/>
</dbReference>
<keyword evidence="3" id="KW-1185">Reference proteome</keyword>
<gene>
    <name evidence="2" type="ORF">BdWA1_000964</name>
</gene>
<dbReference type="KEGG" id="bdw:94335262"/>
<dbReference type="Pfam" id="PF00364">
    <property type="entry name" value="Biotin_lipoyl"/>
    <property type="match status" value="1"/>
</dbReference>
<dbReference type="GeneID" id="94335262"/>
<dbReference type="PROSITE" id="PS50968">
    <property type="entry name" value="BIOTINYL_LIPOYL"/>
    <property type="match status" value="1"/>
</dbReference>
<sequence>MQYGAERFQNEIENCDIDQVEDIIEAHERIEKLQGTDGILALKDEFRNKLDAAIEQIHEAFENKNDLSGMHFFKTSIDRSGDLANELESRDGVFLPEALPNGADEQQQTAPLYVIKVPKLGENILQGKIYKWLKRPGDAVKRGDLLCIIETNEVLGNVHSEIEGTLVELVSKEGCTVDVGGDLTVIREKG</sequence>
<comment type="caution">
    <text evidence="2">The sequence shown here is derived from an EMBL/GenBank/DDBJ whole genome shotgun (WGS) entry which is preliminary data.</text>
</comment>
<name>A0AAD9PN53_9APIC</name>
<dbReference type="Gene3D" id="2.40.50.100">
    <property type="match status" value="1"/>
</dbReference>
<proteinExistence type="predicted"/>
<dbReference type="Proteomes" id="UP001214638">
    <property type="component" value="Unassembled WGS sequence"/>
</dbReference>
<organism evidence="2 3">
    <name type="scientific">Babesia duncani</name>
    <dbReference type="NCBI Taxonomy" id="323732"/>
    <lineage>
        <taxon>Eukaryota</taxon>
        <taxon>Sar</taxon>
        <taxon>Alveolata</taxon>
        <taxon>Apicomplexa</taxon>
        <taxon>Aconoidasida</taxon>
        <taxon>Piroplasmida</taxon>
        <taxon>Babesiidae</taxon>
        <taxon>Babesia</taxon>
    </lineage>
</organism>
<evidence type="ECO:0000313" key="2">
    <source>
        <dbReference type="EMBL" id="KAK2197960.1"/>
    </source>
</evidence>
<dbReference type="SUPFAM" id="SSF51230">
    <property type="entry name" value="Single hybrid motif"/>
    <property type="match status" value="1"/>
</dbReference>
<dbReference type="RefSeq" id="XP_067804802.1">
    <property type="nucleotide sequence ID" value="XM_067946011.1"/>
</dbReference>
<dbReference type="InterPro" id="IPR000089">
    <property type="entry name" value="Biotin_lipoyl"/>
</dbReference>
<dbReference type="CDD" id="cd06849">
    <property type="entry name" value="lipoyl_domain"/>
    <property type="match status" value="1"/>
</dbReference>
<dbReference type="InterPro" id="IPR011053">
    <property type="entry name" value="Single_hybrid_motif"/>
</dbReference>
<feature type="domain" description="Lipoyl-binding" evidence="1">
    <location>
        <begin position="112"/>
        <end position="187"/>
    </location>
</feature>
<dbReference type="AlphaFoldDB" id="A0AAD9PN53"/>
<evidence type="ECO:0000313" key="3">
    <source>
        <dbReference type="Proteomes" id="UP001214638"/>
    </source>
</evidence>
<evidence type="ECO:0000259" key="1">
    <source>
        <dbReference type="PROSITE" id="PS50968"/>
    </source>
</evidence>
<reference evidence="2" key="1">
    <citation type="journal article" date="2023" name="Nat. Microbiol.">
        <title>Babesia duncani multi-omics identifies virulence factors and drug targets.</title>
        <authorList>
            <person name="Singh P."/>
            <person name="Lonardi S."/>
            <person name="Liang Q."/>
            <person name="Vydyam P."/>
            <person name="Khabirova E."/>
            <person name="Fang T."/>
            <person name="Gihaz S."/>
            <person name="Thekkiniath J."/>
            <person name="Munshi M."/>
            <person name="Abel S."/>
            <person name="Ciampossin L."/>
            <person name="Batugedara G."/>
            <person name="Gupta M."/>
            <person name="Lu X.M."/>
            <person name="Lenz T."/>
            <person name="Chakravarty S."/>
            <person name="Cornillot E."/>
            <person name="Hu Y."/>
            <person name="Ma W."/>
            <person name="Gonzalez L.M."/>
            <person name="Sanchez S."/>
            <person name="Estrada K."/>
            <person name="Sanchez-Flores A."/>
            <person name="Montero E."/>
            <person name="Harb O.S."/>
            <person name="Le Roch K.G."/>
            <person name="Mamoun C.B."/>
        </authorList>
    </citation>
    <scope>NUCLEOTIDE SEQUENCE</scope>
    <source>
        <strain evidence="2">WA1</strain>
    </source>
</reference>
<accession>A0AAD9PN53</accession>
<protein>
    <submittedName>
        <fullName evidence="2">Bifunctional Biotin-lipoyl attachment/Single hybrid motif</fullName>
    </submittedName>
</protein>